<dbReference type="PANTHER" id="PTHR42901:SF1">
    <property type="entry name" value="ALCOHOL DEHYDROGENASE"/>
    <property type="match status" value="1"/>
</dbReference>
<organism evidence="4 5">
    <name type="scientific">Selenomonas timonae</name>
    <dbReference type="NCBI Taxonomy" id="2754044"/>
    <lineage>
        <taxon>Bacteria</taxon>
        <taxon>Bacillati</taxon>
        <taxon>Bacillota</taxon>
        <taxon>Negativicutes</taxon>
        <taxon>Selenomonadales</taxon>
        <taxon>Selenomonadaceae</taxon>
        <taxon>Selenomonas</taxon>
    </lineage>
</organism>
<dbReference type="SUPFAM" id="SSF51735">
    <property type="entry name" value="NAD(P)-binding Rossmann-fold domains"/>
    <property type="match status" value="1"/>
</dbReference>
<dbReference type="RefSeq" id="WP_185979877.1">
    <property type="nucleotide sequence ID" value="NZ_CP060204.1"/>
</dbReference>
<proteinExistence type="inferred from homology"/>
<dbReference type="InterPro" id="IPR036291">
    <property type="entry name" value="NAD(P)-bd_dom_sf"/>
</dbReference>
<dbReference type="KEGG" id="stim:H1B31_07645"/>
<dbReference type="Gene3D" id="3.40.50.720">
    <property type="entry name" value="NAD(P)-binding Rossmann-like Domain"/>
    <property type="match status" value="1"/>
</dbReference>
<comment type="similarity">
    <text evidence="1 3">Belongs to the short-chain dehydrogenases/reductases (SDR) family.</text>
</comment>
<dbReference type="GO" id="GO:0016491">
    <property type="term" value="F:oxidoreductase activity"/>
    <property type="evidence" value="ECO:0007669"/>
    <property type="project" value="UniProtKB-KW"/>
</dbReference>
<dbReference type="PROSITE" id="PS00061">
    <property type="entry name" value="ADH_SHORT"/>
    <property type="match status" value="1"/>
</dbReference>
<dbReference type="AlphaFoldDB" id="A0A7G7VI09"/>
<keyword evidence="5" id="KW-1185">Reference proteome</keyword>
<evidence type="ECO:0000313" key="5">
    <source>
        <dbReference type="Proteomes" id="UP000515480"/>
    </source>
</evidence>
<reference evidence="4 5" key="1">
    <citation type="submission" date="2020-07" db="EMBL/GenBank/DDBJ databases">
        <title>Complete genome and description of Selenomonas timonensis sp. nov., a new bacterium isolated from a gingivitis subject.</title>
        <authorList>
            <person name="Antezack A."/>
        </authorList>
    </citation>
    <scope>NUCLEOTIDE SEQUENCE [LARGE SCALE GENOMIC DNA]</scope>
    <source>
        <strain evidence="4 5">Marseille-Q3039</strain>
    </source>
</reference>
<dbReference type="Proteomes" id="UP000515480">
    <property type="component" value="Chromosome"/>
</dbReference>
<dbReference type="EMBL" id="CP060204">
    <property type="protein sequence ID" value="QNH53752.1"/>
    <property type="molecule type" value="Genomic_DNA"/>
</dbReference>
<sequence>MSKQNNRYTVITGASSGIGAATAKAFAERGHNLILIARRTERLNALKEEILTAHPALDIVIKTADLSSVENVTQVYDTIKALPIGTWINNAGFGSYGAVGTSDLDKIRQMLHLNIEALTVFSTLFVRDFAEIEDTQLINISSVGGYTIVPTAVTYCATKFYVSAFTEGLAHELIARGAKLRAKLLAPAATKTEFGAVANNNAAYDYDKVFGTYHTSNQMAEFLLALYDSDQTIGIVDRETFAFRLCLPQFPYAGGSAHNQNVVDE</sequence>
<gene>
    <name evidence="4" type="ORF">H1B31_07645</name>
</gene>
<dbReference type="InterPro" id="IPR020904">
    <property type="entry name" value="Sc_DH/Rdtase_CS"/>
</dbReference>
<dbReference type="Pfam" id="PF00106">
    <property type="entry name" value="adh_short"/>
    <property type="match status" value="1"/>
</dbReference>
<dbReference type="PRINTS" id="PR00080">
    <property type="entry name" value="SDRFAMILY"/>
</dbReference>
<dbReference type="PRINTS" id="PR00081">
    <property type="entry name" value="GDHRDH"/>
</dbReference>
<protein>
    <submittedName>
        <fullName evidence="4">SDR family NAD(P)-dependent oxidoreductase</fullName>
    </submittedName>
</protein>
<evidence type="ECO:0000256" key="1">
    <source>
        <dbReference type="ARBA" id="ARBA00006484"/>
    </source>
</evidence>
<dbReference type="CDD" id="cd05233">
    <property type="entry name" value="SDR_c"/>
    <property type="match status" value="1"/>
</dbReference>
<evidence type="ECO:0000256" key="2">
    <source>
        <dbReference type="ARBA" id="ARBA00023002"/>
    </source>
</evidence>
<accession>A0A7G7VI09</accession>
<evidence type="ECO:0000256" key="3">
    <source>
        <dbReference type="RuleBase" id="RU000363"/>
    </source>
</evidence>
<keyword evidence="2" id="KW-0560">Oxidoreductase</keyword>
<name>A0A7G7VI09_9FIRM</name>
<evidence type="ECO:0000313" key="4">
    <source>
        <dbReference type="EMBL" id="QNH53752.1"/>
    </source>
</evidence>
<dbReference type="InterPro" id="IPR002347">
    <property type="entry name" value="SDR_fam"/>
</dbReference>
<dbReference type="PANTHER" id="PTHR42901">
    <property type="entry name" value="ALCOHOL DEHYDROGENASE"/>
    <property type="match status" value="1"/>
</dbReference>